<comment type="catalytic activity">
    <reaction evidence="7">
        <text>L-arginyl-[protein] + 2 S-adenosyl-L-methionine = N(omega),N(omega)'-dimethyl-L-arginyl-[protein] + 2 S-adenosyl-L-homocysteine + 2 H(+)</text>
        <dbReference type="Rhea" id="RHEA:48108"/>
        <dbReference type="Rhea" id="RHEA-COMP:10532"/>
        <dbReference type="Rhea" id="RHEA-COMP:11992"/>
        <dbReference type="ChEBI" id="CHEBI:15378"/>
        <dbReference type="ChEBI" id="CHEBI:29965"/>
        <dbReference type="ChEBI" id="CHEBI:57856"/>
        <dbReference type="ChEBI" id="CHEBI:59789"/>
        <dbReference type="ChEBI" id="CHEBI:88221"/>
        <dbReference type="EC" id="2.1.1.320"/>
    </reaction>
</comment>
<name>A0ABX6ESH5_KLUMA</name>
<evidence type="ECO:0000256" key="3">
    <source>
        <dbReference type="ARBA" id="ARBA00011935"/>
    </source>
</evidence>
<gene>
    <name evidence="8" type="ORF">FIM1_1944</name>
</gene>
<dbReference type="Proteomes" id="UP000422736">
    <property type="component" value="Chromosome 3"/>
</dbReference>
<reference evidence="8 9" key="1">
    <citation type="submission" date="2016-03" db="EMBL/GenBank/DDBJ databases">
        <title>How can Kluyveromyces marxianus grow so fast - potential evolutionary course in Saccharomyces Complex revealed by comparative genomics.</title>
        <authorList>
            <person name="Mo W."/>
            <person name="Lu W."/>
            <person name="Yang X."/>
            <person name="Qi J."/>
            <person name="Lv H."/>
        </authorList>
    </citation>
    <scope>NUCLEOTIDE SEQUENCE [LARGE SCALE GENOMIC DNA]</scope>
    <source>
        <strain evidence="8 9">FIM1</strain>
    </source>
</reference>
<evidence type="ECO:0000256" key="4">
    <source>
        <dbReference type="ARBA" id="ARBA00022603"/>
    </source>
</evidence>
<dbReference type="EC" id="2.1.1.320" evidence="3"/>
<sequence length="386" mass="45424">MSQFSRAASLPLLETAELLRSGLPKTRFGVSLRDFIEWNNMMNARSYNFFAKRPTRQRNEVGRLQPLLSHCMARWLHVEYKLNYYPYYDLNVVSIYTDLHEAIENAEQTVNYFKNCSNDDVYGRLNYYLVPLYDTTTDAKSLARPPSNPKIRIMKEGILSNYGRYNIEDPVFVTMVNDVIKYLPCDLVQYNDDLKKWQQAYIEYDPVDGFIKQEFREMDYWCHMTAKLLQLDQGYQGSELYITTRLVNLFMQLHQTLPEHKLFIIDDPQRWLPSVSTIIKMMMGWKTYPITQANISTDLYKPWNKENFPRRESSTFITDFSQVKSLYTEITEGSKTLEAQDLRDFANEWMDVKESIELMDKSGMSAEYVKTSFQPLNETTLGVIRG</sequence>
<dbReference type="EMBL" id="CP015056">
    <property type="protein sequence ID" value="QGN15255.1"/>
    <property type="molecule type" value="Genomic_DNA"/>
</dbReference>
<protein>
    <recommendedName>
        <fullName evidence="3">type II protein arginine methyltransferase</fullName>
        <ecNumber evidence="3">2.1.1.320</ecNumber>
    </recommendedName>
</protein>
<evidence type="ECO:0000313" key="8">
    <source>
        <dbReference type="EMBL" id="QGN15255.1"/>
    </source>
</evidence>
<keyword evidence="4" id="KW-0489">Methyltransferase</keyword>
<dbReference type="InterPro" id="IPR003788">
    <property type="entry name" value="NDUFAF7"/>
</dbReference>
<keyword evidence="5" id="KW-0808">Transferase</keyword>
<comment type="subcellular location">
    <subcellularLocation>
        <location evidence="1">Mitochondrion</location>
    </subcellularLocation>
</comment>
<evidence type="ECO:0000313" key="9">
    <source>
        <dbReference type="Proteomes" id="UP000422736"/>
    </source>
</evidence>
<proteinExistence type="inferred from homology"/>
<evidence type="ECO:0000256" key="1">
    <source>
        <dbReference type="ARBA" id="ARBA00004173"/>
    </source>
</evidence>
<keyword evidence="9" id="KW-1185">Reference proteome</keyword>
<evidence type="ECO:0000256" key="6">
    <source>
        <dbReference type="ARBA" id="ARBA00023128"/>
    </source>
</evidence>
<dbReference type="Pfam" id="PF02636">
    <property type="entry name" value="Methyltransf_28"/>
    <property type="match status" value="1"/>
</dbReference>
<evidence type="ECO:0000256" key="2">
    <source>
        <dbReference type="ARBA" id="ARBA00005891"/>
    </source>
</evidence>
<evidence type="ECO:0000256" key="5">
    <source>
        <dbReference type="ARBA" id="ARBA00022679"/>
    </source>
</evidence>
<keyword evidence="6" id="KW-0496">Mitochondrion</keyword>
<organism evidence="8 9">
    <name type="scientific">Kluyveromyces marxianus</name>
    <name type="common">Yeast</name>
    <name type="synonym">Candida kefyr</name>
    <dbReference type="NCBI Taxonomy" id="4911"/>
    <lineage>
        <taxon>Eukaryota</taxon>
        <taxon>Fungi</taxon>
        <taxon>Dikarya</taxon>
        <taxon>Ascomycota</taxon>
        <taxon>Saccharomycotina</taxon>
        <taxon>Saccharomycetes</taxon>
        <taxon>Saccharomycetales</taxon>
        <taxon>Saccharomycetaceae</taxon>
        <taxon>Kluyveromyces</taxon>
    </lineage>
</organism>
<accession>A0ABX6ESH5</accession>
<comment type="similarity">
    <text evidence="2">Belongs to the NDUFAF7 family.</text>
</comment>
<evidence type="ECO:0000256" key="7">
    <source>
        <dbReference type="ARBA" id="ARBA00048612"/>
    </source>
</evidence>